<accession>A0A0B6ZX43</accession>
<dbReference type="EMBL" id="HACG01026324">
    <property type="protein sequence ID" value="CEK73189.1"/>
    <property type="molecule type" value="Transcribed_RNA"/>
</dbReference>
<gene>
    <name evidence="1" type="primary">ORF85662</name>
</gene>
<evidence type="ECO:0000313" key="1">
    <source>
        <dbReference type="EMBL" id="CEK73189.1"/>
    </source>
</evidence>
<sequence>MINFCVSPYSSVLCSNGMPLSESIAHTTSSIAPPTILGFNKKNALVIKMVWPRFKYMIFVMQHEQHNHKDTL</sequence>
<dbReference type="AlphaFoldDB" id="A0A0B6ZX43"/>
<protein>
    <submittedName>
        <fullName evidence="1">Uncharacterized protein</fullName>
    </submittedName>
</protein>
<name>A0A0B6ZX43_9EUPU</name>
<organism evidence="1">
    <name type="scientific">Arion vulgaris</name>
    <dbReference type="NCBI Taxonomy" id="1028688"/>
    <lineage>
        <taxon>Eukaryota</taxon>
        <taxon>Metazoa</taxon>
        <taxon>Spiralia</taxon>
        <taxon>Lophotrochozoa</taxon>
        <taxon>Mollusca</taxon>
        <taxon>Gastropoda</taxon>
        <taxon>Heterobranchia</taxon>
        <taxon>Euthyneura</taxon>
        <taxon>Panpulmonata</taxon>
        <taxon>Eupulmonata</taxon>
        <taxon>Stylommatophora</taxon>
        <taxon>Helicina</taxon>
        <taxon>Arionoidea</taxon>
        <taxon>Arionidae</taxon>
        <taxon>Arion</taxon>
    </lineage>
</organism>
<reference evidence="1" key="1">
    <citation type="submission" date="2014-12" db="EMBL/GenBank/DDBJ databases">
        <title>Insight into the proteome of Arion vulgaris.</title>
        <authorList>
            <person name="Aradska J."/>
            <person name="Bulat T."/>
            <person name="Smidak R."/>
            <person name="Sarate P."/>
            <person name="Gangsoo J."/>
            <person name="Sialana F."/>
            <person name="Bilban M."/>
            <person name="Lubec G."/>
        </authorList>
    </citation>
    <scope>NUCLEOTIDE SEQUENCE</scope>
    <source>
        <tissue evidence="1">Skin</tissue>
    </source>
</reference>
<proteinExistence type="predicted"/>